<feature type="transmembrane region" description="Helical" evidence="2">
    <location>
        <begin position="374"/>
        <end position="395"/>
    </location>
</feature>
<gene>
    <name evidence="3" type="ORF">DFP90_11357</name>
</gene>
<evidence type="ECO:0000256" key="1">
    <source>
        <dbReference type="ARBA" id="ARBA00022448"/>
    </source>
</evidence>
<protein>
    <submittedName>
        <fullName evidence="3">MATE family multidrug resistance protein</fullName>
    </submittedName>
</protein>
<reference evidence="3 4" key="1">
    <citation type="submission" date="2018-07" db="EMBL/GenBank/DDBJ databases">
        <title>Genomic Encyclopedia of Type Strains, Phase III (KMG-III): the genomes of soil and plant-associated and newly described type strains.</title>
        <authorList>
            <person name="Whitman W."/>
        </authorList>
    </citation>
    <scope>NUCLEOTIDE SEQUENCE [LARGE SCALE GENOMIC DNA]</scope>
    <source>
        <strain evidence="3 4">CECT 8488</strain>
    </source>
</reference>
<sequence>MVQLATPLALTQLAQVAISTTDVIMMGWLGAGGLAAGGLAMFLFNLLRTMGFGMVVGVSNLVAQDEKHRDHILAAALVIASLCALIAGMMMVYGPELLLLIGQDSGLVSATADYLLWMAPGMFPCFWFYCYRGISVGERQTGILLTITLVSVLVNGVLNYVFIKGLFGLPPLGLSGIAFASSLVFLFSFVAMALLVHRAKTIHLARAFADGIGDPMRKLLKLGFPTAASYGSEAGFFVVVALLMGMIGTEALAAHTLVNQIIYIIFMISIGLSHATSVGISEARGGKSTASLAIAGRTGFLVGLVLMMVIGVAYWIRPDVAVHLIMLKSGDQNPAVLTLAIQLMAVAAYLQIFDCLQNIGVGAMRGLGRAGISFWFTIAGYWLIGLPAAYGMGIANAGGAVGIWQGLAIGLAATAVLQMAGFEFFQRRITGRLAVE</sequence>
<name>A0A3D9H5X9_9PROT</name>
<keyword evidence="4" id="KW-1185">Reference proteome</keyword>
<dbReference type="InterPro" id="IPR002528">
    <property type="entry name" value="MATE_fam"/>
</dbReference>
<feature type="transmembrane region" description="Helical" evidence="2">
    <location>
        <begin position="143"/>
        <end position="162"/>
    </location>
</feature>
<dbReference type="GO" id="GO:0005886">
    <property type="term" value="C:plasma membrane"/>
    <property type="evidence" value="ECO:0007669"/>
    <property type="project" value="TreeGrafter"/>
</dbReference>
<feature type="transmembrane region" description="Helical" evidence="2">
    <location>
        <begin position="174"/>
        <end position="196"/>
    </location>
</feature>
<keyword evidence="1" id="KW-0813">Transport</keyword>
<keyword evidence="2" id="KW-0472">Membrane</keyword>
<dbReference type="NCBIfam" id="TIGR00797">
    <property type="entry name" value="matE"/>
    <property type="match status" value="1"/>
</dbReference>
<dbReference type="AlphaFoldDB" id="A0A3D9H5X9"/>
<dbReference type="PANTHER" id="PTHR43298:SF2">
    <property type="entry name" value="FMN_FAD EXPORTER YEEO-RELATED"/>
    <property type="match status" value="1"/>
</dbReference>
<dbReference type="GO" id="GO:0042910">
    <property type="term" value="F:xenobiotic transmembrane transporter activity"/>
    <property type="evidence" value="ECO:0007669"/>
    <property type="project" value="InterPro"/>
</dbReference>
<proteinExistence type="predicted"/>
<feature type="transmembrane region" description="Helical" evidence="2">
    <location>
        <begin position="26"/>
        <end position="47"/>
    </location>
</feature>
<dbReference type="InterPro" id="IPR050222">
    <property type="entry name" value="MATE_MdtK"/>
</dbReference>
<comment type="caution">
    <text evidence="3">The sequence shown here is derived from an EMBL/GenBank/DDBJ whole genome shotgun (WGS) entry which is preliminary data.</text>
</comment>
<evidence type="ECO:0000256" key="2">
    <source>
        <dbReference type="SAM" id="Phobius"/>
    </source>
</evidence>
<accession>A0A3D9H5X9</accession>
<keyword evidence="2" id="KW-0812">Transmembrane</keyword>
<dbReference type="GO" id="GO:0015297">
    <property type="term" value="F:antiporter activity"/>
    <property type="evidence" value="ECO:0007669"/>
    <property type="project" value="InterPro"/>
</dbReference>
<feature type="transmembrane region" description="Helical" evidence="2">
    <location>
        <begin position="292"/>
        <end position="316"/>
    </location>
</feature>
<evidence type="ECO:0000313" key="3">
    <source>
        <dbReference type="EMBL" id="RED44852.1"/>
    </source>
</evidence>
<feature type="transmembrane region" description="Helical" evidence="2">
    <location>
        <begin position="227"/>
        <end position="248"/>
    </location>
</feature>
<dbReference type="PANTHER" id="PTHR43298">
    <property type="entry name" value="MULTIDRUG RESISTANCE PROTEIN NORM-RELATED"/>
    <property type="match status" value="1"/>
</dbReference>
<feature type="transmembrane region" description="Helical" evidence="2">
    <location>
        <begin position="336"/>
        <end position="353"/>
    </location>
</feature>
<feature type="transmembrane region" description="Helical" evidence="2">
    <location>
        <begin position="114"/>
        <end position="131"/>
    </location>
</feature>
<feature type="transmembrane region" description="Helical" evidence="2">
    <location>
        <begin position="401"/>
        <end position="422"/>
    </location>
</feature>
<feature type="transmembrane region" description="Helical" evidence="2">
    <location>
        <begin position="260"/>
        <end position="280"/>
    </location>
</feature>
<organism evidence="3 4">
    <name type="scientific">Aestuariispira insulae</name>
    <dbReference type="NCBI Taxonomy" id="1461337"/>
    <lineage>
        <taxon>Bacteria</taxon>
        <taxon>Pseudomonadati</taxon>
        <taxon>Pseudomonadota</taxon>
        <taxon>Alphaproteobacteria</taxon>
        <taxon>Rhodospirillales</taxon>
        <taxon>Kiloniellaceae</taxon>
        <taxon>Aestuariispira</taxon>
    </lineage>
</organism>
<dbReference type="Proteomes" id="UP000256845">
    <property type="component" value="Unassembled WGS sequence"/>
</dbReference>
<dbReference type="Pfam" id="PF01554">
    <property type="entry name" value="MatE"/>
    <property type="match status" value="2"/>
</dbReference>
<feature type="transmembrane region" description="Helical" evidence="2">
    <location>
        <begin position="72"/>
        <end position="94"/>
    </location>
</feature>
<evidence type="ECO:0000313" key="4">
    <source>
        <dbReference type="Proteomes" id="UP000256845"/>
    </source>
</evidence>
<dbReference type="EMBL" id="QRDW01000013">
    <property type="protein sequence ID" value="RED44852.1"/>
    <property type="molecule type" value="Genomic_DNA"/>
</dbReference>
<keyword evidence="2" id="KW-1133">Transmembrane helix</keyword>